<dbReference type="Proteomes" id="UP001501153">
    <property type="component" value="Unassembled WGS sequence"/>
</dbReference>
<evidence type="ECO:0000313" key="3">
    <source>
        <dbReference type="EMBL" id="GAA4368916.1"/>
    </source>
</evidence>
<organism evidence="3 4">
    <name type="scientific">Hymenobacter saemangeumensis</name>
    <dbReference type="NCBI Taxonomy" id="1084522"/>
    <lineage>
        <taxon>Bacteria</taxon>
        <taxon>Pseudomonadati</taxon>
        <taxon>Bacteroidota</taxon>
        <taxon>Cytophagia</taxon>
        <taxon>Cytophagales</taxon>
        <taxon>Hymenobacteraceae</taxon>
        <taxon>Hymenobacter</taxon>
    </lineage>
</organism>
<reference evidence="4" key="1">
    <citation type="journal article" date="2019" name="Int. J. Syst. Evol. Microbiol.">
        <title>The Global Catalogue of Microorganisms (GCM) 10K type strain sequencing project: providing services to taxonomists for standard genome sequencing and annotation.</title>
        <authorList>
            <consortium name="The Broad Institute Genomics Platform"/>
            <consortium name="The Broad Institute Genome Sequencing Center for Infectious Disease"/>
            <person name="Wu L."/>
            <person name="Ma J."/>
        </authorList>
    </citation>
    <scope>NUCLEOTIDE SEQUENCE [LARGE SCALE GENOMIC DNA]</scope>
    <source>
        <strain evidence="4">JCM 17923</strain>
    </source>
</reference>
<comment type="caution">
    <text evidence="3">The sequence shown here is derived from an EMBL/GenBank/DDBJ whole genome shotgun (WGS) entry which is preliminary data.</text>
</comment>
<evidence type="ECO:0000259" key="2">
    <source>
        <dbReference type="Pfam" id="PF12768"/>
    </source>
</evidence>
<dbReference type="RefSeq" id="WP_345238131.1">
    <property type="nucleotide sequence ID" value="NZ_BAABGZ010000080.1"/>
</dbReference>
<sequence>MLLTLLFASPVWAGSSPANEPGSGPIPSLAEALNPDGTLRAGASGSFNPKGYRMATAPDGKPMFRPAGVTGAGDENWDDRFGFPGTNADGQVLAMVVSGTDVYIGGIFNRVSDVLVNKVAKWNGRSWSALGEGVNGTVRALALSGGDLYVGGNFSTAGGSPASNIAKWNGSIWSAMGSGMNSSVRALAVIGSEVYAGGDFNSAGGVNASFIAKWNGSAWSRLGAGFNGGSVYALVVSGSDVYLGGDFGTTKWNGSTFSTLGAGPSSGVRALAVSGGELYAAGSFTMAGSVAANRIAKWNGSTWSALGAGLDSNVSALAVSGSDVYVGGQFTSAGGVMTSRVAKWDGSAWSALGAGINPDFIVSTSVSALAVSGGIVYAGGLFINAGDDVQANNIAQWSSSSWKTMGKGIGDVSFGGTVHAVAVNGNEVYVGGQFNRVAGVRINNIAKWDGSDWSPLGTGTQGTVWALAMFRGELYATGSIGTIGGVATSGIVKWNGSNWSGVGPVHTTNQRQGVDGNVYALAVNGGGPLRGRRLLICLQ</sequence>
<dbReference type="InterPro" id="IPR024982">
    <property type="entry name" value="Rax2-like_C"/>
</dbReference>
<dbReference type="EMBL" id="BAABGZ010000080">
    <property type="protein sequence ID" value="GAA4368916.1"/>
    <property type="molecule type" value="Genomic_DNA"/>
</dbReference>
<evidence type="ECO:0000313" key="4">
    <source>
        <dbReference type="Proteomes" id="UP001501153"/>
    </source>
</evidence>
<dbReference type="PANTHER" id="PTHR31778">
    <property type="entry name" value="BUD SITE SELECTION PROTEIN RAX2"/>
    <property type="match status" value="1"/>
</dbReference>
<dbReference type="Pfam" id="PF12768">
    <property type="entry name" value="Rax2"/>
    <property type="match status" value="1"/>
</dbReference>
<keyword evidence="4" id="KW-1185">Reference proteome</keyword>
<feature type="domain" description="Rax2-like C-terminal" evidence="2">
    <location>
        <begin position="90"/>
        <end position="229"/>
    </location>
</feature>
<protein>
    <recommendedName>
        <fullName evidence="2">Rax2-like C-terminal domain-containing protein</fullName>
    </recommendedName>
</protein>
<feature type="region of interest" description="Disordered" evidence="1">
    <location>
        <begin position="14"/>
        <end position="35"/>
    </location>
</feature>
<accession>A0ABP8IRM4</accession>
<dbReference type="InterPro" id="IPR011043">
    <property type="entry name" value="Gal_Oxase/kelch_b-propeller"/>
</dbReference>
<dbReference type="SUPFAM" id="SSF50965">
    <property type="entry name" value="Galactose oxidase, central domain"/>
    <property type="match status" value="1"/>
</dbReference>
<evidence type="ECO:0000256" key="1">
    <source>
        <dbReference type="SAM" id="MobiDB-lite"/>
    </source>
</evidence>
<dbReference type="PANTHER" id="PTHR31778:SF2">
    <property type="entry name" value="BUD SITE SELECTION PROTEIN RAX2"/>
    <property type="match status" value="1"/>
</dbReference>
<name>A0ABP8IRM4_9BACT</name>
<proteinExistence type="predicted"/>
<gene>
    <name evidence="3" type="ORF">GCM10023185_42090</name>
</gene>